<dbReference type="SUPFAM" id="SSF51905">
    <property type="entry name" value="FAD/NAD(P)-binding domain"/>
    <property type="match status" value="1"/>
</dbReference>
<dbReference type="GO" id="GO:0050660">
    <property type="term" value="F:flavin adenine dinucleotide binding"/>
    <property type="evidence" value="ECO:0007669"/>
    <property type="project" value="InterPro"/>
</dbReference>
<name>A0A9W6JFX1_9HYPH</name>
<dbReference type="SUPFAM" id="SSF51735">
    <property type="entry name" value="NAD(P)-binding Rossmann-fold domains"/>
    <property type="match status" value="1"/>
</dbReference>
<proteinExistence type="inferred from homology"/>
<sequence>MSAGRIGIIGAGASGIGVARALRKDGLDFEVIEATKDVGGNWQPDGPASKMYRSAHLISSKKNTQFSDHPMPDDYPHYPHNSLMFKYLNDVVDAADVRKAIRFGAGVLHAAPEDGGWRVTLSDGEEAFYDALVVCAGLLRKPFAPVYPGRFDGETMHAADYRSSAALEGRRVLVVGGGNSGCDIAVDAAHVAAKVFHSTRRGYHYMPKFIAGKPTQEWLMDISPQFRGADEYWSHVADVFKLAGFDGRDFGLPEPDHSIQAAHPIMNSQILYHIGHGAIAPAPDVARLDGGVVEFVDGRRERIDVIVWATGYGVDLPFLSGAGFDAKADLGGAFLKVLSGRYDNLIYVGYLNTPSGIGNIANIVGKFVSKYLISKNEKSPGWIRLKSIQSSGAQIDLGQDRFMKTSRHSHEVDLWKFIKTINFISSELSK</sequence>
<evidence type="ECO:0000313" key="8">
    <source>
        <dbReference type="EMBL" id="GLK76846.1"/>
    </source>
</evidence>
<dbReference type="PRINTS" id="PR00370">
    <property type="entry name" value="FMOXYGENASE"/>
</dbReference>
<dbReference type="GO" id="GO:0004499">
    <property type="term" value="F:N,N-dimethylaniline monooxygenase activity"/>
    <property type="evidence" value="ECO:0007669"/>
    <property type="project" value="InterPro"/>
</dbReference>
<dbReference type="Proteomes" id="UP001143364">
    <property type="component" value="Unassembled WGS sequence"/>
</dbReference>
<dbReference type="AlphaFoldDB" id="A0A9W6JFX1"/>
<dbReference type="Gene3D" id="3.50.50.60">
    <property type="entry name" value="FAD/NAD(P)-binding domain"/>
    <property type="match status" value="1"/>
</dbReference>
<keyword evidence="9" id="KW-1185">Reference proteome</keyword>
<protein>
    <recommendedName>
        <fullName evidence="7">Trimethylamine monooxygenase</fullName>
        <ecNumber evidence="6">1.14.13.148</ecNumber>
    </recommendedName>
</protein>
<organism evidence="8 9">
    <name type="scientific">Methylopila jiangsuensis</name>
    <dbReference type="NCBI Taxonomy" id="586230"/>
    <lineage>
        <taxon>Bacteria</taxon>
        <taxon>Pseudomonadati</taxon>
        <taxon>Pseudomonadota</taxon>
        <taxon>Alphaproteobacteria</taxon>
        <taxon>Hyphomicrobiales</taxon>
        <taxon>Methylopilaceae</taxon>
        <taxon>Methylopila</taxon>
    </lineage>
</organism>
<keyword evidence="5" id="KW-0560">Oxidoreductase</keyword>
<dbReference type="GO" id="GO:0050661">
    <property type="term" value="F:NADP binding"/>
    <property type="evidence" value="ECO:0007669"/>
    <property type="project" value="InterPro"/>
</dbReference>
<evidence type="ECO:0000256" key="3">
    <source>
        <dbReference type="ARBA" id="ARBA00022827"/>
    </source>
</evidence>
<dbReference type="InterPro" id="IPR036188">
    <property type="entry name" value="FAD/NAD-bd_sf"/>
</dbReference>
<dbReference type="InterPro" id="IPR020946">
    <property type="entry name" value="Flavin_mOase-like"/>
</dbReference>
<dbReference type="EC" id="1.14.13.148" evidence="6"/>
<dbReference type="Pfam" id="PF00743">
    <property type="entry name" value="FMO-like"/>
    <property type="match status" value="1"/>
</dbReference>
<dbReference type="EMBL" id="BSFK01000010">
    <property type="protein sequence ID" value="GLK76846.1"/>
    <property type="molecule type" value="Genomic_DNA"/>
</dbReference>
<dbReference type="InterPro" id="IPR036291">
    <property type="entry name" value="NAD(P)-bd_dom_sf"/>
</dbReference>
<evidence type="ECO:0000256" key="7">
    <source>
        <dbReference type="ARBA" id="ARBA00035159"/>
    </source>
</evidence>
<evidence type="ECO:0000256" key="1">
    <source>
        <dbReference type="ARBA" id="ARBA00009183"/>
    </source>
</evidence>
<evidence type="ECO:0000256" key="4">
    <source>
        <dbReference type="ARBA" id="ARBA00022857"/>
    </source>
</evidence>
<keyword evidence="3" id="KW-0274">FAD</keyword>
<evidence type="ECO:0000313" key="9">
    <source>
        <dbReference type="Proteomes" id="UP001143364"/>
    </source>
</evidence>
<dbReference type="InterPro" id="IPR050346">
    <property type="entry name" value="FMO-like"/>
</dbReference>
<dbReference type="InterPro" id="IPR000960">
    <property type="entry name" value="Flavin_mOase"/>
</dbReference>
<evidence type="ECO:0000256" key="5">
    <source>
        <dbReference type="ARBA" id="ARBA00023002"/>
    </source>
</evidence>
<dbReference type="RefSeq" id="WP_271204703.1">
    <property type="nucleotide sequence ID" value="NZ_BSFK01000010.1"/>
</dbReference>
<evidence type="ECO:0000256" key="6">
    <source>
        <dbReference type="ARBA" id="ARBA00034528"/>
    </source>
</evidence>
<evidence type="ECO:0000256" key="2">
    <source>
        <dbReference type="ARBA" id="ARBA00022630"/>
    </source>
</evidence>
<comment type="caution">
    <text evidence="8">The sequence shown here is derived from an EMBL/GenBank/DDBJ whole genome shotgun (WGS) entry which is preliminary data.</text>
</comment>
<keyword evidence="2" id="KW-0285">Flavoprotein</keyword>
<reference evidence="8" key="2">
    <citation type="submission" date="2023-01" db="EMBL/GenBank/DDBJ databases">
        <authorList>
            <person name="Sun Q."/>
            <person name="Evtushenko L."/>
        </authorList>
    </citation>
    <scope>NUCLEOTIDE SEQUENCE</scope>
    <source>
        <strain evidence="8">VKM B-2555</strain>
    </source>
</reference>
<keyword evidence="8" id="KW-0503">Monooxygenase</keyword>
<gene>
    <name evidence="8" type="ORF">GCM10008171_21000</name>
</gene>
<reference evidence="8" key="1">
    <citation type="journal article" date="2014" name="Int. J. Syst. Evol. Microbiol.">
        <title>Complete genome sequence of Corynebacterium casei LMG S-19264T (=DSM 44701T), isolated from a smear-ripened cheese.</title>
        <authorList>
            <consortium name="US DOE Joint Genome Institute (JGI-PGF)"/>
            <person name="Walter F."/>
            <person name="Albersmeier A."/>
            <person name="Kalinowski J."/>
            <person name="Ruckert C."/>
        </authorList>
    </citation>
    <scope>NUCLEOTIDE SEQUENCE</scope>
    <source>
        <strain evidence="8">VKM B-2555</strain>
    </source>
</reference>
<keyword evidence="4" id="KW-0521">NADP</keyword>
<dbReference type="GO" id="GO:0034899">
    <property type="term" value="F:trimethylamine monooxygenase activity"/>
    <property type="evidence" value="ECO:0007669"/>
    <property type="project" value="UniProtKB-EC"/>
</dbReference>
<accession>A0A9W6JFX1</accession>
<dbReference type="PANTHER" id="PTHR23023">
    <property type="entry name" value="DIMETHYLANILINE MONOOXYGENASE"/>
    <property type="match status" value="1"/>
</dbReference>
<comment type="similarity">
    <text evidence="1">Belongs to the FMO family.</text>
</comment>